<keyword evidence="2 6" id="KW-0813">Transport</keyword>
<feature type="transmembrane region" description="Helical" evidence="6">
    <location>
        <begin position="81"/>
        <end position="100"/>
    </location>
</feature>
<feature type="transmembrane region" description="Helical" evidence="6">
    <location>
        <begin position="177"/>
        <end position="198"/>
    </location>
</feature>
<sequence>MTITLLIVALLAFYVAWNLGANDVANAMGTSVGSKAITLRQAIIIAGILEFTGAVLFGQEVTETLATKVANPALFAATPQILVLGMVTVLLSSGIWLQIATSRGLPVSSSHAVVGAIAGFSWVALGVGAIDWSSIGSITIGWVLTPIISGAISALFYSQIKHWILNQPNQIRQLREWIPWLSAVLLGVFGVIVLPSLTQPLTNFLRDQIGLTIPPHDISLLTGAVAAVGLTVISWRQLDHMEAGVQGCRGAEEQGSEFSPIPNSQFPIPNSRFPNAIESLFARFQVLSACFVAFAHGSNDVGNAIAPLAAIAYINRTGSVPTDGINTPLWILILGGAGIVAGLAIWGKKVIATIGENIISLQPSSGFCAELATATTILLASRLGLPVSTSHALVGGVVGIGLVQNINSIKFQTLKGIAAAWLITVPLSALLSAAIFSIARIFFL</sequence>
<dbReference type="InterPro" id="IPR001204">
    <property type="entry name" value="Phos_transporter"/>
</dbReference>
<protein>
    <recommendedName>
        <fullName evidence="6">Phosphate transporter</fullName>
    </recommendedName>
</protein>
<evidence type="ECO:0000256" key="2">
    <source>
        <dbReference type="ARBA" id="ARBA00022448"/>
    </source>
</evidence>
<dbReference type="Proteomes" id="UP000632766">
    <property type="component" value="Unassembled WGS sequence"/>
</dbReference>
<comment type="subcellular location">
    <subcellularLocation>
        <location evidence="1 6">Membrane</location>
        <topology evidence="1 6">Multi-pass membrane protein</topology>
    </subcellularLocation>
</comment>
<evidence type="ECO:0000313" key="7">
    <source>
        <dbReference type="EMBL" id="MBH8564049.1"/>
    </source>
</evidence>
<organism evidence="7 8">
    <name type="scientific">Amazonocrinis nigriterrae CENA67</name>
    <dbReference type="NCBI Taxonomy" id="2794033"/>
    <lineage>
        <taxon>Bacteria</taxon>
        <taxon>Bacillati</taxon>
        <taxon>Cyanobacteriota</taxon>
        <taxon>Cyanophyceae</taxon>
        <taxon>Nostocales</taxon>
        <taxon>Nostocaceae</taxon>
        <taxon>Amazonocrinis</taxon>
        <taxon>Amazonocrinis nigriterrae</taxon>
    </lineage>
</organism>
<evidence type="ECO:0000256" key="1">
    <source>
        <dbReference type="ARBA" id="ARBA00004141"/>
    </source>
</evidence>
<comment type="caution">
    <text evidence="7">The sequence shown here is derived from an EMBL/GenBank/DDBJ whole genome shotgun (WGS) entry which is preliminary data.</text>
</comment>
<name>A0A8J7L834_9NOST</name>
<dbReference type="PANTHER" id="PTHR11101:SF80">
    <property type="entry name" value="PHOSPHATE TRANSPORTER"/>
    <property type="match status" value="1"/>
</dbReference>
<feature type="transmembrane region" description="Helical" evidence="6">
    <location>
        <begin position="329"/>
        <end position="346"/>
    </location>
</feature>
<keyword evidence="5 6" id="KW-0472">Membrane</keyword>
<dbReference type="Pfam" id="PF01384">
    <property type="entry name" value="PHO4"/>
    <property type="match status" value="1"/>
</dbReference>
<dbReference type="GO" id="GO:0005315">
    <property type="term" value="F:phosphate transmembrane transporter activity"/>
    <property type="evidence" value="ECO:0007669"/>
    <property type="project" value="InterPro"/>
</dbReference>
<gene>
    <name evidence="7" type="ORF">I8748_17970</name>
</gene>
<evidence type="ECO:0000256" key="4">
    <source>
        <dbReference type="ARBA" id="ARBA00022989"/>
    </source>
</evidence>
<dbReference type="RefSeq" id="WP_198125902.1">
    <property type="nucleotide sequence ID" value="NZ_JAECZC010000033.1"/>
</dbReference>
<keyword evidence="3 6" id="KW-0812">Transmembrane</keyword>
<evidence type="ECO:0000256" key="5">
    <source>
        <dbReference type="ARBA" id="ARBA00023136"/>
    </source>
</evidence>
<accession>A0A8J7L834</accession>
<evidence type="ECO:0000256" key="3">
    <source>
        <dbReference type="ARBA" id="ARBA00022692"/>
    </source>
</evidence>
<feature type="transmembrane region" description="Helical" evidence="6">
    <location>
        <begin position="391"/>
        <end position="407"/>
    </location>
</feature>
<feature type="transmembrane region" description="Helical" evidence="6">
    <location>
        <begin position="112"/>
        <end position="130"/>
    </location>
</feature>
<dbReference type="AlphaFoldDB" id="A0A8J7L834"/>
<feature type="transmembrane region" description="Helical" evidence="6">
    <location>
        <begin position="419"/>
        <end position="443"/>
    </location>
</feature>
<dbReference type="EMBL" id="JAECZC010000033">
    <property type="protein sequence ID" value="MBH8564049.1"/>
    <property type="molecule type" value="Genomic_DNA"/>
</dbReference>
<keyword evidence="8" id="KW-1185">Reference proteome</keyword>
<keyword evidence="6" id="KW-0592">Phosphate transport</keyword>
<keyword evidence="4 6" id="KW-1133">Transmembrane helix</keyword>
<dbReference type="GO" id="GO:0035435">
    <property type="term" value="P:phosphate ion transmembrane transport"/>
    <property type="evidence" value="ECO:0007669"/>
    <property type="project" value="TreeGrafter"/>
</dbReference>
<evidence type="ECO:0000313" key="8">
    <source>
        <dbReference type="Proteomes" id="UP000632766"/>
    </source>
</evidence>
<evidence type="ECO:0000256" key="6">
    <source>
        <dbReference type="RuleBase" id="RU363058"/>
    </source>
</evidence>
<feature type="transmembrane region" description="Helical" evidence="6">
    <location>
        <begin position="136"/>
        <end position="157"/>
    </location>
</feature>
<reference evidence="7 8" key="1">
    <citation type="journal article" date="2021" name="Int. J. Syst. Evol. Microbiol.">
        <title>Amazonocrinis nigriterrae gen. nov., sp. nov., Atlanticothrix silvestris gen. nov., sp. nov. and Dendronalium phyllosphericum gen. nov., sp. nov., nostocacean cyanobacteria from Brazilian environments.</title>
        <authorList>
            <person name="Alvarenga D.O."/>
            <person name="Andreote A.P.D."/>
            <person name="Branco L.H.Z."/>
            <person name="Delbaje E."/>
            <person name="Cruz R.B."/>
            <person name="Varani A.M."/>
            <person name="Fiore M.F."/>
        </authorList>
    </citation>
    <scope>NUCLEOTIDE SEQUENCE [LARGE SCALE GENOMIC DNA]</scope>
    <source>
        <strain evidence="7 8">CENA67</strain>
    </source>
</reference>
<dbReference type="GO" id="GO:0016020">
    <property type="term" value="C:membrane"/>
    <property type="evidence" value="ECO:0007669"/>
    <property type="project" value="UniProtKB-SubCell"/>
</dbReference>
<feature type="transmembrane region" description="Helical" evidence="6">
    <location>
        <begin position="218"/>
        <end position="235"/>
    </location>
</feature>
<proteinExistence type="inferred from homology"/>
<dbReference type="PANTHER" id="PTHR11101">
    <property type="entry name" value="PHOSPHATE TRANSPORTER"/>
    <property type="match status" value="1"/>
</dbReference>
<comment type="similarity">
    <text evidence="6">Belongs to the inorganic phosphate transporter (PiT) (TC 2.A.20) family.</text>
</comment>